<evidence type="ECO:0000313" key="5">
    <source>
        <dbReference type="Proteomes" id="UP001457282"/>
    </source>
</evidence>
<dbReference type="PANTHER" id="PTHR11638">
    <property type="entry name" value="ATP-DEPENDENT CLP PROTEASE"/>
    <property type="match status" value="1"/>
</dbReference>
<keyword evidence="1" id="KW-0547">Nucleotide-binding</keyword>
<dbReference type="EMBL" id="JBEDUW010000007">
    <property type="protein sequence ID" value="KAK9913499.1"/>
    <property type="molecule type" value="Genomic_DNA"/>
</dbReference>
<keyword evidence="5" id="KW-1185">Reference proteome</keyword>
<dbReference type="Gene3D" id="1.10.8.60">
    <property type="match status" value="1"/>
</dbReference>
<keyword evidence="2" id="KW-0067">ATP-binding</keyword>
<dbReference type="GO" id="GO:0005737">
    <property type="term" value="C:cytoplasm"/>
    <property type="evidence" value="ECO:0007669"/>
    <property type="project" value="TreeGrafter"/>
</dbReference>
<evidence type="ECO:0000259" key="3">
    <source>
        <dbReference type="SMART" id="SM01086"/>
    </source>
</evidence>
<dbReference type="InterPro" id="IPR019489">
    <property type="entry name" value="Clp_ATPase_C"/>
</dbReference>
<organism evidence="4 5">
    <name type="scientific">Rubus argutus</name>
    <name type="common">Southern blackberry</name>
    <dbReference type="NCBI Taxonomy" id="59490"/>
    <lineage>
        <taxon>Eukaryota</taxon>
        <taxon>Viridiplantae</taxon>
        <taxon>Streptophyta</taxon>
        <taxon>Embryophyta</taxon>
        <taxon>Tracheophyta</taxon>
        <taxon>Spermatophyta</taxon>
        <taxon>Magnoliopsida</taxon>
        <taxon>eudicotyledons</taxon>
        <taxon>Gunneridae</taxon>
        <taxon>Pentapetalae</taxon>
        <taxon>rosids</taxon>
        <taxon>fabids</taxon>
        <taxon>Rosales</taxon>
        <taxon>Rosaceae</taxon>
        <taxon>Rosoideae</taxon>
        <taxon>Rosoideae incertae sedis</taxon>
        <taxon>Rubus</taxon>
    </lineage>
</organism>
<dbReference type="PANTHER" id="PTHR11638:SF18">
    <property type="entry name" value="HEAT SHOCK PROTEIN 104"/>
    <property type="match status" value="1"/>
</dbReference>
<dbReference type="Proteomes" id="UP001457282">
    <property type="component" value="Unassembled WGS sequence"/>
</dbReference>
<sequence>MELTDAALDYIMDKSYDPVYGARPIRRWLEKKVVTELSRMLVGEELDENSTAKVKRLLYCSKFPMTDAEVMKMKVEEIWMSKCSVLLEKRAVRLILQ</sequence>
<dbReference type="GO" id="GO:0005524">
    <property type="term" value="F:ATP binding"/>
    <property type="evidence" value="ECO:0007669"/>
    <property type="project" value="UniProtKB-KW"/>
</dbReference>
<dbReference type="GO" id="GO:0016887">
    <property type="term" value="F:ATP hydrolysis activity"/>
    <property type="evidence" value="ECO:0007669"/>
    <property type="project" value="TreeGrafter"/>
</dbReference>
<accession>A0AAW1W1J9</accession>
<evidence type="ECO:0000256" key="2">
    <source>
        <dbReference type="ARBA" id="ARBA00022840"/>
    </source>
</evidence>
<gene>
    <name evidence="4" type="ORF">M0R45_037313</name>
</gene>
<dbReference type="GO" id="GO:0034605">
    <property type="term" value="P:cellular response to heat"/>
    <property type="evidence" value="ECO:0007669"/>
    <property type="project" value="TreeGrafter"/>
</dbReference>
<proteinExistence type="predicted"/>
<dbReference type="Pfam" id="PF10431">
    <property type="entry name" value="ClpB_D2-small"/>
    <property type="match status" value="1"/>
</dbReference>
<reference evidence="4 5" key="1">
    <citation type="journal article" date="2023" name="G3 (Bethesda)">
        <title>A chromosome-length genome assembly and annotation of blackberry (Rubus argutus, cv. 'Hillquist').</title>
        <authorList>
            <person name="Bruna T."/>
            <person name="Aryal R."/>
            <person name="Dudchenko O."/>
            <person name="Sargent D.J."/>
            <person name="Mead D."/>
            <person name="Buti M."/>
            <person name="Cavallini A."/>
            <person name="Hytonen T."/>
            <person name="Andres J."/>
            <person name="Pham M."/>
            <person name="Weisz D."/>
            <person name="Mascagni F."/>
            <person name="Usai G."/>
            <person name="Natali L."/>
            <person name="Bassil N."/>
            <person name="Fernandez G.E."/>
            <person name="Lomsadze A."/>
            <person name="Armour M."/>
            <person name="Olukolu B."/>
            <person name="Poorten T."/>
            <person name="Britton C."/>
            <person name="Davik J."/>
            <person name="Ashrafi H."/>
            <person name="Aiden E.L."/>
            <person name="Borodovsky M."/>
            <person name="Worthington M."/>
        </authorList>
    </citation>
    <scope>NUCLEOTIDE SEQUENCE [LARGE SCALE GENOMIC DNA]</scope>
    <source>
        <strain evidence="4">PI 553951</strain>
    </source>
</reference>
<feature type="domain" description="Clp ATPase C-terminal" evidence="3">
    <location>
        <begin position="2"/>
        <end position="59"/>
    </location>
</feature>
<dbReference type="InterPro" id="IPR050130">
    <property type="entry name" value="ClpA_ClpB"/>
</dbReference>
<evidence type="ECO:0000256" key="1">
    <source>
        <dbReference type="ARBA" id="ARBA00022741"/>
    </source>
</evidence>
<protein>
    <recommendedName>
        <fullName evidence="3">Clp ATPase C-terminal domain-containing protein</fullName>
    </recommendedName>
</protein>
<comment type="caution">
    <text evidence="4">The sequence shown here is derived from an EMBL/GenBank/DDBJ whole genome shotgun (WGS) entry which is preliminary data.</text>
</comment>
<dbReference type="SMART" id="SM01086">
    <property type="entry name" value="ClpB_D2-small"/>
    <property type="match status" value="1"/>
</dbReference>
<name>A0AAW1W1J9_RUBAR</name>
<dbReference type="AlphaFoldDB" id="A0AAW1W1J9"/>
<evidence type="ECO:0000313" key="4">
    <source>
        <dbReference type="EMBL" id="KAK9913499.1"/>
    </source>
</evidence>